<keyword evidence="20" id="KW-1185">Reference proteome</keyword>
<keyword evidence="10 15" id="KW-0106">Calcium</keyword>
<feature type="signal peptide" evidence="17">
    <location>
        <begin position="1"/>
        <end position="22"/>
    </location>
</feature>
<feature type="binding site" description="axial binding residue" evidence="15">
    <location>
        <position position="200"/>
    </location>
    <ligand>
        <name>heme b</name>
        <dbReference type="ChEBI" id="CHEBI:60344"/>
    </ligand>
    <ligandPart>
        <name>Fe</name>
        <dbReference type="ChEBI" id="CHEBI:18248"/>
    </ligandPart>
</feature>
<comment type="cofactor">
    <cofactor evidence="15 17">
        <name>heme b</name>
        <dbReference type="ChEBI" id="CHEBI:60344"/>
    </cofactor>
    <text evidence="15 17">Binds 1 heme b (iron(II)-protoporphyrin IX) group per subunit.</text>
</comment>
<dbReference type="AlphaFoldDB" id="A0A8T0CIU1"/>
<evidence type="ECO:0000256" key="3">
    <source>
        <dbReference type="ARBA" id="ARBA00006873"/>
    </source>
</evidence>
<comment type="catalytic activity">
    <reaction evidence="1 17">
        <text>2 a phenolic donor + H2O2 = 2 a phenolic radical donor + 2 H2O</text>
        <dbReference type="Rhea" id="RHEA:56136"/>
        <dbReference type="ChEBI" id="CHEBI:15377"/>
        <dbReference type="ChEBI" id="CHEBI:16240"/>
        <dbReference type="ChEBI" id="CHEBI:139520"/>
        <dbReference type="ChEBI" id="CHEBI:139521"/>
        <dbReference type="EC" id="1.11.1.7"/>
    </reaction>
</comment>
<dbReference type="PANTHER" id="PTHR31517:SF59">
    <property type="entry name" value="PEROXIDASE"/>
    <property type="match status" value="1"/>
</dbReference>
<feature type="domain" description="Plant heme peroxidase family profile" evidence="18">
    <location>
        <begin position="36"/>
        <end position="332"/>
    </location>
</feature>
<evidence type="ECO:0000256" key="8">
    <source>
        <dbReference type="ARBA" id="ARBA00022723"/>
    </source>
</evidence>
<evidence type="ECO:0000256" key="11">
    <source>
        <dbReference type="ARBA" id="ARBA00023002"/>
    </source>
</evidence>
<feature type="disulfide bond" evidence="16">
    <location>
        <begin position="46"/>
        <end position="124"/>
    </location>
</feature>
<keyword evidence="12 15" id="KW-0408">Iron</keyword>
<dbReference type="InterPro" id="IPR010255">
    <property type="entry name" value="Haem_peroxidase_sf"/>
</dbReference>
<evidence type="ECO:0000256" key="15">
    <source>
        <dbReference type="PIRSR" id="PIRSR600823-3"/>
    </source>
</evidence>
<keyword evidence="11 17" id="KW-0560">Oxidoreductase</keyword>
<dbReference type="PRINTS" id="PR00461">
    <property type="entry name" value="PLPEROXIDASE"/>
</dbReference>
<evidence type="ECO:0000256" key="5">
    <source>
        <dbReference type="ARBA" id="ARBA00022525"/>
    </source>
</evidence>
<accession>A0A8T0CIU1</accession>
<keyword evidence="5 17" id="KW-0964">Secreted</keyword>
<dbReference type="Gene3D" id="1.10.420.10">
    <property type="entry name" value="Peroxidase, domain 2"/>
    <property type="match status" value="1"/>
</dbReference>
<dbReference type="GO" id="GO:0042744">
    <property type="term" value="P:hydrogen peroxide catabolic process"/>
    <property type="evidence" value="ECO:0007669"/>
    <property type="project" value="UniProtKB-KW"/>
</dbReference>
<keyword evidence="14 17" id="KW-0376">Hydrogen peroxide</keyword>
<dbReference type="InterPro" id="IPR000823">
    <property type="entry name" value="Peroxidase_pln"/>
</dbReference>
<dbReference type="EMBL" id="MU090585">
    <property type="protein sequence ID" value="KAF7847690.1"/>
    <property type="molecule type" value="Genomic_DNA"/>
</dbReference>
<keyword evidence="7 17" id="KW-0349">Heme</keyword>
<reference evidence="19" key="1">
    <citation type="submission" date="2020-05" db="EMBL/GenBank/DDBJ databases">
        <title>WGS assembly of Corymbia citriodora subspecies variegata.</title>
        <authorList>
            <person name="Barry K."/>
            <person name="Hundley H."/>
            <person name="Shu S."/>
            <person name="Jenkins J."/>
            <person name="Grimwood J."/>
            <person name="Baten A."/>
        </authorList>
    </citation>
    <scope>NUCLEOTIDE SEQUENCE</scope>
    <source>
        <strain evidence="19">CV2-018</strain>
    </source>
</reference>
<dbReference type="Proteomes" id="UP000806378">
    <property type="component" value="Unassembled WGS sequence"/>
</dbReference>
<evidence type="ECO:0000256" key="13">
    <source>
        <dbReference type="ARBA" id="ARBA00023157"/>
    </source>
</evidence>
<dbReference type="SUPFAM" id="SSF48113">
    <property type="entry name" value="Heme-dependent peroxidases"/>
    <property type="match status" value="1"/>
</dbReference>
<keyword evidence="8 15" id="KW-0479">Metal-binding</keyword>
<protein>
    <recommendedName>
        <fullName evidence="4 17">Peroxidase</fullName>
        <ecNumber evidence="4 17">1.11.1.7</ecNumber>
    </recommendedName>
</protein>
<feature type="binding site" evidence="15">
    <location>
        <position position="252"/>
    </location>
    <ligand>
        <name>Ca(2+)</name>
        <dbReference type="ChEBI" id="CHEBI:29108"/>
        <label>2</label>
    </ligand>
</feature>
<feature type="disulfide bond" evidence="16">
    <location>
        <begin position="207"/>
        <end position="239"/>
    </location>
</feature>
<name>A0A8T0CIU1_CORYI</name>
<dbReference type="PROSITE" id="PS51257">
    <property type="entry name" value="PROKAR_LIPOPROTEIN"/>
    <property type="match status" value="1"/>
</dbReference>
<proteinExistence type="inferred from homology"/>
<evidence type="ECO:0000256" key="2">
    <source>
        <dbReference type="ARBA" id="ARBA00002322"/>
    </source>
</evidence>
<comment type="subcellular location">
    <subcellularLocation>
        <location evidence="17">Secreted</location>
    </subcellularLocation>
</comment>
<evidence type="ECO:0000256" key="7">
    <source>
        <dbReference type="ARBA" id="ARBA00022617"/>
    </source>
</evidence>
<feature type="binding site" evidence="15">
    <location>
        <position position="85"/>
    </location>
    <ligand>
        <name>Ca(2+)</name>
        <dbReference type="ChEBI" id="CHEBI:29108"/>
        <label>1</label>
    </ligand>
</feature>
<dbReference type="FunFam" id="1.10.420.10:FF:000007">
    <property type="entry name" value="Peroxidase"/>
    <property type="match status" value="1"/>
</dbReference>
<feature type="disulfide bond" evidence="16">
    <location>
        <begin position="79"/>
        <end position="84"/>
    </location>
</feature>
<dbReference type="PRINTS" id="PR00458">
    <property type="entry name" value="PEROXIDASE"/>
</dbReference>
<evidence type="ECO:0000313" key="19">
    <source>
        <dbReference type="EMBL" id="KAF7847690.1"/>
    </source>
</evidence>
<dbReference type="InterPro" id="IPR019793">
    <property type="entry name" value="Peroxidases_heam-ligand_BS"/>
</dbReference>
<dbReference type="GO" id="GO:0046872">
    <property type="term" value="F:metal ion binding"/>
    <property type="evidence" value="ECO:0007669"/>
    <property type="project" value="UniProtKB-UniRule"/>
</dbReference>
<evidence type="ECO:0000256" key="16">
    <source>
        <dbReference type="PIRSR" id="PIRSR600823-5"/>
    </source>
</evidence>
<dbReference type="CDD" id="cd00693">
    <property type="entry name" value="secretory_peroxidase"/>
    <property type="match status" value="1"/>
</dbReference>
<evidence type="ECO:0000256" key="17">
    <source>
        <dbReference type="RuleBase" id="RU362060"/>
    </source>
</evidence>
<comment type="function">
    <text evidence="2">Removal of H(2)O(2), oxidation of toxic reductants, biosynthesis and degradation of lignin, suberization, auxin catabolism, response to environmental stresses such as wounding, pathogen attack and oxidative stress. These functions might be dependent on each isozyme/isoform in each plant tissue.</text>
</comment>
<gene>
    <name evidence="19" type="ORF">BT93_L2721</name>
</gene>
<evidence type="ECO:0000256" key="1">
    <source>
        <dbReference type="ARBA" id="ARBA00000189"/>
    </source>
</evidence>
<dbReference type="PANTHER" id="PTHR31517">
    <property type="match status" value="1"/>
</dbReference>
<keyword evidence="9 17" id="KW-0732">Signal</keyword>
<feature type="binding site" evidence="15">
    <location>
        <position position="201"/>
    </location>
    <ligand>
        <name>Ca(2+)</name>
        <dbReference type="ChEBI" id="CHEBI:29108"/>
        <label>2</label>
    </ligand>
</feature>
<evidence type="ECO:0000256" key="14">
    <source>
        <dbReference type="ARBA" id="ARBA00023324"/>
    </source>
</evidence>
<feature type="disulfide bond" evidence="16">
    <location>
        <begin position="130"/>
        <end position="328"/>
    </location>
</feature>
<evidence type="ECO:0000256" key="12">
    <source>
        <dbReference type="ARBA" id="ARBA00023004"/>
    </source>
</evidence>
<keyword evidence="13 16" id="KW-1015">Disulfide bond</keyword>
<sequence>MRASRFWQLLLSALALVSSCAAWGIKAEATIELPPPLQWNSYQKSCPDVEKYVRDQVEFYWKQDKTLAAKLMQLLYTDCFIKGCDASVLLDGPDSEKTAPANKAILGLPLEVIDKTKEVLEQHCPGVVSCADIINLAARDAVILAGGVSYPVPTGRRDGNSSIAKLVDIALHAVRWDQVIHYFKIRGMDLLDVTTLLGGHTLGKTTCKFISDRLYNFNNTGQPDPSMDPTFLSELREQCPPNSTNMVYLNPDSGPSYTFSKTFYSRVLNHRAVLGIDQQIAAQDESLQIAKRYDANYEDFLKMFGHSMTKLGNTWLLPGDQGEIRKNCRVVNGK</sequence>
<comment type="caution">
    <text evidence="19">The sequence shown here is derived from an EMBL/GenBank/DDBJ whole genome shotgun (WGS) entry which is preliminary data.</text>
</comment>
<dbReference type="InterPro" id="IPR002016">
    <property type="entry name" value="Haem_peroxidase"/>
</dbReference>
<dbReference type="OrthoDB" id="2113341at2759"/>
<dbReference type="EC" id="1.11.1.7" evidence="4 17"/>
<dbReference type="PROSITE" id="PS00435">
    <property type="entry name" value="PEROXIDASE_1"/>
    <property type="match status" value="1"/>
</dbReference>
<evidence type="ECO:0000256" key="4">
    <source>
        <dbReference type="ARBA" id="ARBA00012313"/>
    </source>
</evidence>
<organism evidence="19 20">
    <name type="scientific">Corymbia citriodora subsp. variegata</name>
    <dbReference type="NCBI Taxonomy" id="360336"/>
    <lineage>
        <taxon>Eukaryota</taxon>
        <taxon>Viridiplantae</taxon>
        <taxon>Streptophyta</taxon>
        <taxon>Embryophyta</taxon>
        <taxon>Tracheophyta</taxon>
        <taxon>Spermatophyta</taxon>
        <taxon>Magnoliopsida</taxon>
        <taxon>eudicotyledons</taxon>
        <taxon>Gunneridae</taxon>
        <taxon>Pentapetalae</taxon>
        <taxon>rosids</taxon>
        <taxon>malvids</taxon>
        <taxon>Myrtales</taxon>
        <taxon>Myrtaceae</taxon>
        <taxon>Myrtoideae</taxon>
        <taxon>Eucalypteae</taxon>
        <taxon>Corymbia</taxon>
    </lineage>
</organism>
<dbReference type="GO" id="GO:0005576">
    <property type="term" value="C:extracellular region"/>
    <property type="evidence" value="ECO:0007669"/>
    <property type="project" value="UniProtKB-SubCell"/>
</dbReference>
<dbReference type="Gene3D" id="1.10.520.10">
    <property type="match status" value="1"/>
</dbReference>
<feature type="binding site" evidence="15">
    <location>
        <position position="78"/>
    </location>
    <ligand>
        <name>Ca(2+)</name>
        <dbReference type="ChEBI" id="CHEBI:29108"/>
        <label>1</label>
    </ligand>
</feature>
<dbReference type="GO" id="GO:0006979">
    <property type="term" value="P:response to oxidative stress"/>
    <property type="evidence" value="ECO:0007669"/>
    <property type="project" value="UniProtKB-UniRule"/>
</dbReference>
<comment type="similarity">
    <text evidence="17">Belongs to the peroxidase family. Classical plant (class III) peroxidase subfamily.</text>
</comment>
<evidence type="ECO:0000313" key="20">
    <source>
        <dbReference type="Proteomes" id="UP000806378"/>
    </source>
</evidence>
<keyword evidence="6 17" id="KW-0575">Peroxidase</keyword>
<dbReference type="Pfam" id="PF00141">
    <property type="entry name" value="peroxidase"/>
    <property type="match status" value="1"/>
</dbReference>
<evidence type="ECO:0000259" key="18">
    <source>
        <dbReference type="PROSITE" id="PS50873"/>
    </source>
</evidence>
<comment type="similarity">
    <text evidence="3">Belongs to the peroxidase family. Ascorbate peroxidase subfamily.</text>
</comment>
<evidence type="ECO:0000256" key="10">
    <source>
        <dbReference type="ARBA" id="ARBA00022837"/>
    </source>
</evidence>
<dbReference type="PROSITE" id="PS50873">
    <property type="entry name" value="PEROXIDASE_4"/>
    <property type="match status" value="1"/>
</dbReference>
<evidence type="ECO:0000256" key="9">
    <source>
        <dbReference type="ARBA" id="ARBA00022729"/>
    </source>
</evidence>
<feature type="binding site" evidence="15">
    <location>
        <position position="83"/>
    </location>
    <ligand>
        <name>Ca(2+)</name>
        <dbReference type="ChEBI" id="CHEBI:29108"/>
        <label>1</label>
    </ligand>
</feature>
<feature type="binding site" evidence="15">
    <location>
        <position position="96"/>
    </location>
    <ligand>
        <name>Ca(2+)</name>
        <dbReference type="ChEBI" id="CHEBI:29108"/>
        <label>1</label>
    </ligand>
</feature>
<dbReference type="GO" id="GO:0020037">
    <property type="term" value="F:heme binding"/>
    <property type="evidence" value="ECO:0007669"/>
    <property type="project" value="UniProtKB-UniRule"/>
</dbReference>
<feature type="binding site" evidence="15">
    <location>
        <position position="87"/>
    </location>
    <ligand>
        <name>Ca(2+)</name>
        <dbReference type="ChEBI" id="CHEBI:29108"/>
        <label>1</label>
    </ligand>
</feature>
<feature type="chain" id="PRO_5035969012" description="Peroxidase" evidence="17">
    <location>
        <begin position="23"/>
        <end position="334"/>
    </location>
</feature>
<dbReference type="InterPro" id="IPR033905">
    <property type="entry name" value="Secretory_peroxidase"/>
</dbReference>
<dbReference type="Gramene" id="rna-gnl|WGS:JABURB|Cocit.L2721.1">
    <property type="protein sequence ID" value="cds-KAF7847690.1"/>
    <property type="gene ID" value="gene-BT93_L2721"/>
</dbReference>
<evidence type="ECO:0000256" key="6">
    <source>
        <dbReference type="ARBA" id="ARBA00022559"/>
    </source>
</evidence>
<dbReference type="GO" id="GO:0140825">
    <property type="term" value="F:lactoperoxidase activity"/>
    <property type="evidence" value="ECO:0007669"/>
    <property type="project" value="UniProtKB-EC"/>
</dbReference>
<comment type="cofactor">
    <cofactor evidence="15 17">
        <name>Ca(2+)</name>
        <dbReference type="ChEBI" id="CHEBI:29108"/>
    </cofactor>
    <text evidence="15 17">Binds 2 calcium ions per subunit.</text>
</comment>